<evidence type="ECO:0000259" key="2">
    <source>
        <dbReference type="PROSITE" id="PS50097"/>
    </source>
</evidence>
<dbReference type="Gene3D" id="3.30.710.10">
    <property type="entry name" value="Potassium Channel Kv1.1, Chain A"/>
    <property type="match status" value="2"/>
</dbReference>
<dbReference type="InterPro" id="IPR011333">
    <property type="entry name" value="SKP1/BTB/POZ_sf"/>
</dbReference>
<reference evidence="3 4" key="1">
    <citation type="submission" date="2024-12" db="EMBL/GenBank/DDBJ databases">
        <title>The unique morphological basis and parallel evolutionary history of personate flowers in Penstemon.</title>
        <authorList>
            <person name="Depatie T.H."/>
            <person name="Wessinger C.A."/>
        </authorList>
    </citation>
    <scope>NUCLEOTIDE SEQUENCE [LARGE SCALE GENOMIC DNA]</scope>
    <source>
        <strain evidence="3">WTNN_2</strain>
        <tissue evidence="3">Leaf</tissue>
    </source>
</reference>
<dbReference type="PANTHER" id="PTHR35918:SF1">
    <property type="entry name" value="BTB DOMAIN-CONTAINING PROTEIN"/>
    <property type="match status" value="1"/>
</dbReference>
<dbReference type="AlphaFoldDB" id="A0ABD3UPS9"/>
<comment type="pathway">
    <text evidence="1">Protein modification; protein ubiquitination.</text>
</comment>
<dbReference type="SUPFAM" id="SSF54695">
    <property type="entry name" value="POZ domain"/>
    <property type="match status" value="2"/>
</dbReference>
<dbReference type="EMBL" id="JBJXBP010000001">
    <property type="protein sequence ID" value="KAL3851055.1"/>
    <property type="molecule type" value="Genomic_DNA"/>
</dbReference>
<evidence type="ECO:0000256" key="1">
    <source>
        <dbReference type="ARBA" id="ARBA00004906"/>
    </source>
</evidence>
<organism evidence="3 4">
    <name type="scientific">Penstemon smallii</name>
    <dbReference type="NCBI Taxonomy" id="265156"/>
    <lineage>
        <taxon>Eukaryota</taxon>
        <taxon>Viridiplantae</taxon>
        <taxon>Streptophyta</taxon>
        <taxon>Embryophyta</taxon>
        <taxon>Tracheophyta</taxon>
        <taxon>Spermatophyta</taxon>
        <taxon>Magnoliopsida</taxon>
        <taxon>eudicotyledons</taxon>
        <taxon>Gunneridae</taxon>
        <taxon>Pentapetalae</taxon>
        <taxon>asterids</taxon>
        <taxon>lamiids</taxon>
        <taxon>Lamiales</taxon>
        <taxon>Plantaginaceae</taxon>
        <taxon>Cheloneae</taxon>
        <taxon>Penstemon</taxon>
    </lineage>
</organism>
<name>A0ABD3UPS9_9LAMI</name>
<dbReference type="CDD" id="cd18186">
    <property type="entry name" value="BTB_POZ_ZBTB_KLHL-like"/>
    <property type="match status" value="1"/>
</dbReference>
<dbReference type="SMART" id="SM00225">
    <property type="entry name" value="BTB"/>
    <property type="match status" value="2"/>
</dbReference>
<dbReference type="Pfam" id="PF26522">
    <property type="entry name" value="ARM_6"/>
    <property type="match status" value="1"/>
</dbReference>
<proteinExistence type="predicted"/>
<evidence type="ECO:0000313" key="4">
    <source>
        <dbReference type="Proteomes" id="UP001634393"/>
    </source>
</evidence>
<dbReference type="InterPro" id="IPR000210">
    <property type="entry name" value="BTB/POZ_dom"/>
</dbReference>
<dbReference type="Pfam" id="PF00651">
    <property type="entry name" value="BTB"/>
    <property type="match status" value="1"/>
</dbReference>
<dbReference type="PROSITE" id="PS50097">
    <property type="entry name" value="BTB"/>
    <property type="match status" value="2"/>
</dbReference>
<feature type="domain" description="BTB" evidence="2">
    <location>
        <begin position="682"/>
        <end position="754"/>
    </location>
</feature>
<protein>
    <recommendedName>
        <fullName evidence="2">BTB domain-containing protein</fullName>
    </recommendedName>
</protein>
<evidence type="ECO:0000313" key="3">
    <source>
        <dbReference type="EMBL" id="KAL3851055.1"/>
    </source>
</evidence>
<feature type="domain" description="BTB" evidence="2">
    <location>
        <begin position="810"/>
        <end position="885"/>
    </location>
</feature>
<accession>A0ABD3UPS9</accession>
<sequence length="1002" mass="114275">MRSSAAKAENNRGISAHVITLHKRLYHALSLGSLDSKGKWHCSDIEAQRTVLRSMDAFLGCITSETLYHPLIKDSVVVIFRALESILALKRQSVLSMASKMVAKMVNILPSTMLQSDHALDLIFHVAELIASQQLEVAMSSATTLNIILSKLSFRQERKILEILKETNAVGYLVNNVKKSCNSDVPIEYFQENAYVLSKILWRWPSFRFSVWNDSKFLIVEDAIHLMSENSVKIAVLQLYSTLALCGQGAEKLLEDGAALLQMMLHCMDSSNIHSVCMEAFRLARCLALTKRGCLKMISISCEPLVKAIIGAMDEWSLQSEKLDKNQVPVLLEACRLASITRWAGDHHFYFWKGGVDRLLLNLLLNDYNKIHQLQRDLSVNNLMIMVKKGLNENSQLFLRPYVWDILGGLAANCAENFNHEINQNEFQLNVLIMCACFSFIDSIGKSRQIFQNNLAHLNEGESAARAVLMMVYSPCKYIASLARSMLCRILKSSSEVYANYLLETLNMRLSGNEFGLPGDLQILVCVMSLACYCSLPKYRKLIIKLQGMKTIVAFIRWWLNNPIHIKRASMVPHLRDPFSEKRCCFLSSEEWEGDDMLLLFSLWIFAELLYHYVQRRIHPSDSEADFDEALLIEKLEEICRESRSPGSRWYAAHVLSYFGLFGFPSKLGKKIGKLLAENELSDVKLCLVNQYVVYVHEVVLMFRCPSLFPPGESLRKEKSGDAIKTVNLSAQVDQDSLLKLLDYVYSGYLRANDELIKKLKIFARHCKLEALFQMLCRKNPRWGAPIPRFDLSRALGPAGYNISNLLLESNTTELVNWKCDNCSAVVPHLHVHKVILESGCDYLRALFRSDMKESYSQTIKVPLSWESLNKLVSWFYSDQLTIHNFDCIWDNMNLEKKIQEVKPYIELCWLAEFWLIEDLHEECYKVVTSSLYSCRDMSTKIIQIAADFSQWKLAQVAADCMAPMYHNLRKSGELDALDNDVAEMVRAASVRFFQGGHPLAE</sequence>
<dbReference type="PANTHER" id="PTHR35918">
    <property type="entry name" value="OS06G0674800 PROTEIN"/>
    <property type="match status" value="1"/>
</dbReference>
<gene>
    <name evidence="3" type="ORF">ACJIZ3_012937</name>
</gene>
<dbReference type="InterPro" id="IPR059007">
    <property type="entry name" value="ARM_At1g04390"/>
</dbReference>
<dbReference type="Proteomes" id="UP001634393">
    <property type="component" value="Unassembled WGS sequence"/>
</dbReference>
<comment type="caution">
    <text evidence="3">The sequence shown here is derived from an EMBL/GenBank/DDBJ whole genome shotgun (WGS) entry which is preliminary data.</text>
</comment>
<keyword evidence="4" id="KW-1185">Reference proteome</keyword>
<dbReference type="InterPro" id="IPR044953">
    <property type="entry name" value="At1g04390-like"/>
</dbReference>